<feature type="region of interest" description="Disordered" evidence="1">
    <location>
        <begin position="109"/>
        <end position="146"/>
    </location>
</feature>
<dbReference type="InterPro" id="IPR011990">
    <property type="entry name" value="TPR-like_helical_dom_sf"/>
</dbReference>
<name>A0A515EUV3_9BURK</name>
<dbReference type="SUPFAM" id="SSF48452">
    <property type="entry name" value="TPR-like"/>
    <property type="match status" value="1"/>
</dbReference>
<dbReference type="RefSeq" id="WP_142813889.1">
    <property type="nucleotide sequence ID" value="NZ_CP036282.1"/>
</dbReference>
<feature type="compositionally biased region" description="Low complexity" evidence="1">
    <location>
        <begin position="202"/>
        <end position="216"/>
    </location>
</feature>
<feature type="compositionally biased region" description="Low complexity" evidence="1">
    <location>
        <begin position="109"/>
        <end position="120"/>
    </location>
</feature>
<evidence type="ECO:0000256" key="2">
    <source>
        <dbReference type="SAM" id="Phobius"/>
    </source>
</evidence>
<protein>
    <submittedName>
        <fullName evidence="3">Uncharacterized protein</fullName>
    </submittedName>
</protein>
<reference evidence="4" key="2">
    <citation type="journal article" date="2020" name="Int. J. Syst. Evol. Microbiol.">
        <title>Genomic insights into a novel species Rhodoferax aquaticus sp. nov., isolated from freshwater.</title>
        <authorList>
            <person name="Li T."/>
            <person name="Zhuo Y."/>
            <person name="Jin C.Z."/>
            <person name="Wu X."/>
            <person name="Ko S.R."/>
            <person name="Jin F.J."/>
            <person name="Ahn C.Y."/>
            <person name="Oh H.M."/>
            <person name="Lee H.G."/>
            <person name="Jin L."/>
        </authorList>
    </citation>
    <scope>NUCLEOTIDE SEQUENCE [LARGE SCALE GENOMIC DNA]</scope>
    <source>
        <strain evidence="4">Gr-4</strain>
    </source>
</reference>
<evidence type="ECO:0000256" key="1">
    <source>
        <dbReference type="SAM" id="MobiDB-lite"/>
    </source>
</evidence>
<feature type="compositionally biased region" description="Polar residues" evidence="1">
    <location>
        <begin position="125"/>
        <end position="136"/>
    </location>
</feature>
<dbReference type="AlphaFoldDB" id="A0A515EUV3"/>
<evidence type="ECO:0000313" key="4">
    <source>
        <dbReference type="Proteomes" id="UP000317365"/>
    </source>
</evidence>
<proteinExistence type="predicted"/>
<keyword evidence="2" id="KW-0812">Transmembrane</keyword>
<dbReference type="Proteomes" id="UP000317365">
    <property type="component" value="Chromosome"/>
</dbReference>
<dbReference type="KEGG" id="rhg:EXZ61_21110"/>
<dbReference type="Gene3D" id="1.25.40.10">
    <property type="entry name" value="Tetratricopeptide repeat domain"/>
    <property type="match status" value="1"/>
</dbReference>
<evidence type="ECO:0000313" key="3">
    <source>
        <dbReference type="EMBL" id="QDL56454.1"/>
    </source>
</evidence>
<accession>A0A515EUV3</accession>
<sequence>MSVINTMLRDLDQRRAELRLAEGGLLQSPELQPLGLAGHAQTGPRFAVRRLVPWLLASAVVLGLVYAWLTPSAHPGEQQVRLDHAAAPPENAQPTVPVPAVTIAHAAAAPPQHAQAAAPAKAELVSTSPDGASNRASAGAAKPSATPMELGLRLNSQVNAPVSKPAPVETHPAEPTTTLASSKPVGPDSASATQAPKASSTAGGAIPVTPVPAAATLSPTKHSASASTASEPMPTQRQNQAAHDALAQAQTLWVSGAQEAAIGTMQELLVTTERLATASPTDSNSQLLINVVRELTRMQMAMGRTAAAWELLSRLEPALNSQPDLWALRANAAQRLGRHQDSLNAYTAALQARPNEQRWLLGMAVSLAALGQTHDASTMTDKARQQGPIGKDIAAYLRQAGVIVNE</sequence>
<organism evidence="3 4">
    <name type="scientific">Rhodoferax aquaticus</name>
    <dbReference type="NCBI Taxonomy" id="2527691"/>
    <lineage>
        <taxon>Bacteria</taxon>
        <taxon>Pseudomonadati</taxon>
        <taxon>Pseudomonadota</taxon>
        <taxon>Betaproteobacteria</taxon>
        <taxon>Burkholderiales</taxon>
        <taxon>Comamonadaceae</taxon>
        <taxon>Rhodoferax</taxon>
    </lineage>
</organism>
<dbReference type="EMBL" id="CP036282">
    <property type="protein sequence ID" value="QDL56454.1"/>
    <property type="molecule type" value="Genomic_DNA"/>
</dbReference>
<feature type="compositionally biased region" description="Polar residues" evidence="1">
    <location>
        <begin position="217"/>
        <end position="241"/>
    </location>
</feature>
<dbReference type="InterPro" id="IPR019734">
    <property type="entry name" value="TPR_rpt"/>
</dbReference>
<feature type="region of interest" description="Disordered" evidence="1">
    <location>
        <begin position="162"/>
        <end position="244"/>
    </location>
</feature>
<feature type="compositionally biased region" description="Polar residues" evidence="1">
    <location>
        <begin position="190"/>
        <end position="201"/>
    </location>
</feature>
<keyword evidence="2" id="KW-1133">Transmembrane helix</keyword>
<dbReference type="SMART" id="SM00028">
    <property type="entry name" value="TPR"/>
    <property type="match status" value="1"/>
</dbReference>
<gene>
    <name evidence="3" type="ORF">EXZ61_21110</name>
</gene>
<keyword evidence="4" id="KW-1185">Reference proteome</keyword>
<feature type="transmembrane region" description="Helical" evidence="2">
    <location>
        <begin position="51"/>
        <end position="69"/>
    </location>
</feature>
<keyword evidence="2" id="KW-0472">Membrane</keyword>
<reference evidence="4" key="1">
    <citation type="submission" date="2019-02" db="EMBL/GenBank/DDBJ databases">
        <title>Complete genome sequence of Rhodoferax sp. Gr-4.</title>
        <authorList>
            <person name="Jin L."/>
        </authorList>
    </citation>
    <scope>NUCLEOTIDE SEQUENCE [LARGE SCALE GENOMIC DNA]</scope>
    <source>
        <strain evidence="4">Gr-4</strain>
    </source>
</reference>